<sequence length="281" mass="31555">MRPGIKNRSAGHRPADGHTNTIFIWQAVEMITERQPEDWRELQSEVARILTECGMHAEVEKTVTLARDRADVDVVAVETVSGRKTTIFCECKLWKRSIPKNVIHGFRTVVEDGGANVGYVITSSGFQTGALAAADLTNLRLVTWPEFQAEFEGTWVESHLRPEVTKRLDDFMELVEPLLPRAFDELSEPAKARFLELRESYWELGAIAMMFTTYVKMIRPDLPDLPLRDRVSSDATGMPDALLDATAYGDFLDILIPFGEQAASELRAALRPEAIPFSDSE</sequence>
<gene>
    <name evidence="2" type="ORF">FQ154_20525</name>
</gene>
<organism evidence="2 3">
    <name type="scientific">Paeniglutamicibacter gangotriensis</name>
    <dbReference type="NCBI Taxonomy" id="254787"/>
    <lineage>
        <taxon>Bacteria</taxon>
        <taxon>Bacillati</taxon>
        <taxon>Actinomycetota</taxon>
        <taxon>Actinomycetes</taxon>
        <taxon>Micrococcales</taxon>
        <taxon>Micrococcaceae</taxon>
        <taxon>Paeniglutamicibacter</taxon>
    </lineage>
</organism>
<dbReference type="AlphaFoldDB" id="A0A5B0DXV3"/>
<keyword evidence="2" id="KW-0540">Nuclease</keyword>
<dbReference type="GO" id="GO:0004519">
    <property type="term" value="F:endonuclease activity"/>
    <property type="evidence" value="ECO:0007669"/>
    <property type="project" value="UniProtKB-KW"/>
</dbReference>
<keyword evidence="2" id="KW-0378">Hydrolase</keyword>
<dbReference type="Proteomes" id="UP000323856">
    <property type="component" value="Unassembled WGS sequence"/>
</dbReference>
<reference evidence="2 3" key="1">
    <citation type="submission" date="2019-07" db="EMBL/GenBank/DDBJ databases">
        <title>Analysis of the biochemical properties, biological activity and biotechnological potential of siderophores and biosurfactants produced by Antarctic psychrotolerant bacteria.</title>
        <authorList>
            <person name="Styczynski M."/>
            <person name="Krucon T."/>
            <person name="Decewicz P."/>
            <person name="Dziewit L."/>
        </authorList>
    </citation>
    <scope>NUCLEOTIDE SEQUENCE [LARGE SCALE GENOMIC DNA]</scope>
    <source>
        <strain evidence="2 3">ANT_H27</strain>
    </source>
</reference>
<keyword evidence="2" id="KW-0255">Endonuclease</keyword>
<feature type="domain" description="Restriction endonuclease type IV Mrr" evidence="1">
    <location>
        <begin position="38"/>
        <end position="148"/>
    </location>
</feature>
<evidence type="ECO:0000259" key="1">
    <source>
        <dbReference type="Pfam" id="PF04471"/>
    </source>
</evidence>
<evidence type="ECO:0000313" key="3">
    <source>
        <dbReference type="Proteomes" id="UP000323856"/>
    </source>
</evidence>
<dbReference type="GO" id="GO:0009307">
    <property type="term" value="P:DNA restriction-modification system"/>
    <property type="evidence" value="ECO:0007669"/>
    <property type="project" value="InterPro"/>
</dbReference>
<dbReference type="InterPro" id="IPR011335">
    <property type="entry name" value="Restrct_endonuc-II-like"/>
</dbReference>
<dbReference type="OrthoDB" id="4078759at2"/>
<dbReference type="EMBL" id="VOBL01000046">
    <property type="protein sequence ID" value="KAA0971303.1"/>
    <property type="molecule type" value="Genomic_DNA"/>
</dbReference>
<dbReference type="InterPro" id="IPR007560">
    <property type="entry name" value="Restrct_endonuc_IV_Mrr"/>
</dbReference>
<protein>
    <submittedName>
        <fullName evidence="2">Restriction endonuclease</fullName>
    </submittedName>
</protein>
<dbReference type="SUPFAM" id="SSF52980">
    <property type="entry name" value="Restriction endonuclease-like"/>
    <property type="match status" value="1"/>
</dbReference>
<dbReference type="InterPro" id="IPR011856">
    <property type="entry name" value="tRNA_endonuc-like_dom_sf"/>
</dbReference>
<dbReference type="Pfam" id="PF04471">
    <property type="entry name" value="Mrr_cat"/>
    <property type="match status" value="1"/>
</dbReference>
<dbReference type="Gene3D" id="3.40.1350.10">
    <property type="match status" value="1"/>
</dbReference>
<proteinExistence type="predicted"/>
<name>A0A5B0DXV3_9MICC</name>
<accession>A0A5B0DXV3</accession>
<evidence type="ECO:0000313" key="2">
    <source>
        <dbReference type="EMBL" id="KAA0971303.1"/>
    </source>
</evidence>
<comment type="caution">
    <text evidence="2">The sequence shown here is derived from an EMBL/GenBank/DDBJ whole genome shotgun (WGS) entry which is preliminary data.</text>
</comment>
<dbReference type="GO" id="GO:0003677">
    <property type="term" value="F:DNA binding"/>
    <property type="evidence" value="ECO:0007669"/>
    <property type="project" value="InterPro"/>
</dbReference>